<dbReference type="InterPro" id="IPR024467">
    <property type="entry name" value="Xre/MbcA/ParS-like_toxin-bd"/>
</dbReference>
<evidence type="ECO:0000259" key="1">
    <source>
        <dbReference type="Pfam" id="PF09722"/>
    </source>
</evidence>
<dbReference type="InterPro" id="IPR046847">
    <property type="entry name" value="Xre-like_HTH"/>
</dbReference>
<evidence type="ECO:0000259" key="2">
    <source>
        <dbReference type="Pfam" id="PF20432"/>
    </source>
</evidence>
<reference evidence="3 4" key="1">
    <citation type="submission" date="2022-10" db="EMBL/GenBank/DDBJ databases">
        <title>Defluviimonas sp. CAU 1641 isolated from mud.</title>
        <authorList>
            <person name="Kim W."/>
        </authorList>
    </citation>
    <scope>NUCLEOTIDE SEQUENCE [LARGE SCALE GENOMIC DNA]</scope>
    <source>
        <strain evidence="3 4">CAU 1641</strain>
    </source>
</reference>
<gene>
    <name evidence="3" type="ORF">OM960_18830</name>
</gene>
<dbReference type="InterPro" id="IPR011979">
    <property type="entry name" value="Antitox_Xre"/>
</dbReference>
<feature type="domain" description="Antitoxin Xre-like helix-turn-helix" evidence="2">
    <location>
        <begin position="26"/>
        <end position="83"/>
    </location>
</feature>
<accession>A0ABT3J7F5</accession>
<dbReference type="NCBIfam" id="TIGR02293">
    <property type="entry name" value="TAS_TIGR02293"/>
    <property type="match status" value="1"/>
</dbReference>
<dbReference type="Proteomes" id="UP001207582">
    <property type="component" value="Unassembled WGS sequence"/>
</dbReference>
<feature type="domain" description="Antitoxin Xre/MbcA/ParS-like toxin-binding" evidence="1">
    <location>
        <begin position="88"/>
        <end position="139"/>
    </location>
</feature>
<evidence type="ECO:0000313" key="4">
    <source>
        <dbReference type="Proteomes" id="UP001207582"/>
    </source>
</evidence>
<dbReference type="RefSeq" id="WP_264773043.1">
    <property type="nucleotide sequence ID" value="NZ_JAPDOG010000021.1"/>
</dbReference>
<keyword evidence="4" id="KW-1185">Reference proteome</keyword>
<proteinExistence type="predicted"/>
<dbReference type="Pfam" id="PF20432">
    <property type="entry name" value="Xre-like-HTH"/>
    <property type="match status" value="1"/>
</dbReference>
<comment type="caution">
    <text evidence="3">The sequence shown here is derived from an EMBL/GenBank/DDBJ whole genome shotgun (WGS) entry which is preliminary data.</text>
</comment>
<protein>
    <submittedName>
        <fullName evidence="3">DUF2384 domain-containing protein</fullName>
    </submittedName>
</protein>
<name>A0ABT3J7F5_9RHOB</name>
<sequence>MLAYASVPGLLGLKNKGEAASPLKLMARIEDGLPVGALAEIAETVTPNAGYVISRIVAKATLSRRKKEGALSPAEGAVVARLAAIWSQALEVWGDAEDARAFLNRPHPMLDGRSPLDVTLQSEIGGEVVSQILGRLQYGSAA</sequence>
<dbReference type="EMBL" id="JAPDOG010000021">
    <property type="protein sequence ID" value="MCW3783599.1"/>
    <property type="molecule type" value="Genomic_DNA"/>
</dbReference>
<evidence type="ECO:0000313" key="3">
    <source>
        <dbReference type="EMBL" id="MCW3783599.1"/>
    </source>
</evidence>
<dbReference type="Pfam" id="PF09722">
    <property type="entry name" value="Xre_MbcA_ParS_C"/>
    <property type="match status" value="1"/>
</dbReference>
<organism evidence="3 4">
    <name type="scientific">Defluviimonas salinarum</name>
    <dbReference type="NCBI Taxonomy" id="2992147"/>
    <lineage>
        <taxon>Bacteria</taxon>
        <taxon>Pseudomonadati</taxon>
        <taxon>Pseudomonadota</taxon>
        <taxon>Alphaproteobacteria</taxon>
        <taxon>Rhodobacterales</taxon>
        <taxon>Paracoccaceae</taxon>
        <taxon>Albidovulum</taxon>
    </lineage>
</organism>